<sequence length="121" mass="13610">MILDDDHSGVFGFQDVAQEVSESVGEYRLKVARYSGARGRIIILQDSGRECQARQGLQARGRDSGFRKQRKCNRTFKKVPLNPTKDLEGRLSVPAGKVYDMLPIGSNDSLWVRFKLHSIGK</sequence>
<evidence type="ECO:0000313" key="2">
    <source>
        <dbReference type="Proteomes" id="UP001054945"/>
    </source>
</evidence>
<organism evidence="1 2">
    <name type="scientific">Caerostris extrusa</name>
    <name type="common">Bark spider</name>
    <name type="synonym">Caerostris bankana</name>
    <dbReference type="NCBI Taxonomy" id="172846"/>
    <lineage>
        <taxon>Eukaryota</taxon>
        <taxon>Metazoa</taxon>
        <taxon>Ecdysozoa</taxon>
        <taxon>Arthropoda</taxon>
        <taxon>Chelicerata</taxon>
        <taxon>Arachnida</taxon>
        <taxon>Araneae</taxon>
        <taxon>Araneomorphae</taxon>
        <taxon>Entelegynae</taxon>
        <taxon>Araneoidea</taxon>
        <taxon>Araneidae</taxon>
        <taxon>Caerostris</taxon>
    </lineage>
</organism>
<dbReference type="EMBL" id="BPLR01014143">
    <property type="protein sequence ID" value="GIY66683.1"/>
    <property type="molecule type" value="Genomic_DNA"/>
</dbReference>
<gene>
    <name evidence="1" type="ORF">CEXT_654711</name>
</gene>
<evidence type="ECO:0000313" key="1">
    <source>
        <dbReference type="EMBL" id="GIY66683.1"/>
    </source>
</evidence>
<name>A0AAV4V9F2_CAEEX</name>
<reference evidence="1 2" key="1">
    <citation type="submission" date="2021-06" db="EMBL/GenBank/DDBJ databases">
        <title>Caerostris extrusa draft genome.</title>
        <authorList>
            <person name="Kono N."/>
            <person name="Arakawa K."/>
        </authorList>
    </citation>
    <scope>NUCLEOTIDE SEQUENCE [LARGE SCALE GENOMIC DNA]</scope>
</reference>
<dbReference type="AlphaFoldDB" id="A0AAV4V9F2"/>
<dbReference type="Proteomes" id="UP001054945">
    <property type="component" value="Unassembled WGS sequence"/>
</dbReference>
<protein>
    <submittedName>
        <fullName evidence="1">Uncharacterized protein</fullName>
    </submittedName>
</protein>
<dbReference type="Gene3D" id="2.60.40.2030">
    <property type="match status" value="1"/>
</dbReference>
<accession>A0AAV4V9F2</accession>
<proteinExistence type="predicted"/>
<dbReference type="InterPro" id="IPR038081">
    <property type="entry name" value="CalX-like_sf"/>
</dbReference>
<keyword evidence="2" id="KW-1185">Reference proteome</keyword>
<comment type="caution">
    <text evidence="1">The sequence shown here is derived from an EMBL/GenBank/DDBJ whole genome shotgun (WGS) entry which is preliminary data.</text>
</comment>